<dbReference type="GO" id="GO:0022857">
    <property type="term" value="F:transmembrane transporter activity"/>
    <property type="evidence" value="ECO:0007669"/>
    <property type="project" value="InterPro"/>
</dbReference>
<feature type="transmembrane region" description="Helical" evidence="4">
    <location>
        <begin position="320"/>
        <end position="342"/>
    </location>
</feature>
<organism evidence="6 7">
    <name type="scientific">Tistrella mobilis (strain KA081020-065)</name>
    <dbReference type="NCBI Taxonomy" id="1110502"/>
    <lineage>
        <taxon>Bacteria</taxon>
        <taxon>Pseudomonadati</taxon>
        <taxon>Pseudomonadota</taxon>
        <taxon>Alphaproteobacteria</taxon>
        <taxon>Geminicoccales</taxon>
        <taxon>Geminicoccaceae</taxon>
        <taxon>Tistrella</taxon>
    </lineage>
</organism>
<evidence type="ECO:0000256" key="2">
    <source>
        <dbReference type="ARBA" id="ARBA00022989"/>
    </source>
</evidence>
<evidence type="ECO:0000256" key="1">
    <source>
        <dbReference type="ARBA" id="ARBA00022692"/>
    </source>
</evidence>
<dbReference type="InterPro" id="IPR036259">
    <property type="entry name" value="MFS_trans_sf"/>
</dbReference>
<feature type="transmembrane region" description="Helical" evidence="4">
    <location>
        <begin position="383"/>
        <end position="405"/>
    </location>
</feature>
<dbReference type="KEGG" id="tmo:TMO_c0552"/>
<proteinExistence type="predicted"/>
<dbReference type="InterPro" id="IPR011701">
    <property type="entry name" value="MFS"/>
</dbReference>
<dbReference type="AlphaFoldDB" id="I3TWM4"/>
<feature type="transmembrane region" description="Helical" evidence="4">
    <location>
        <begin position="63"/>
        <end position="84"/>
    </location>
</feature>
<keyword evidence="1 4" id="KW-0812">Transmembrane</keyword>
<evidence type="ECO:0000256" key="4">
    <source>
        <dbReference type="SAM" id="Phobius"/>
    </source>
</evidence>
<dbReference type="SUPFAM" id="SSF103473">
    <property type="entry name" value="MFS general substrate transporter"/>
    <property type="match status" value="1"/>
</dbReference>
<dbReference type="Pfam" id="PF07690">
    <property type="entry name" value="MFS_1"/>
    <property type="match status" value="2"/>
</dbReference>
<dbReference type="EMBL" id="CP003239">
    <property type="protein sequence ID" value="AFK57162.1"/>
    <property type="molecule type" value="Genomic_DNA"/>
</dbReference>
<feature type="transmembrane region" description="Helical" evidence="4">
    <location>
        <begin position="230"/>
        <end position="249"/>
    </location>
</feature>
<evidence type="ECO:0000313" key="6">
    <source>
        <dbReference type="EMBL" id="AFK57162.1"/>
    </source>
</evidence>
<dbReference type="InterPro" id="IPR020846">
    <property type="entry name" value="MFS_dom"/>
</dbReference>
<accession>I3TWM4</accession>
<geneLocation type="plasmid" evidence="6 7">
    <name>pTM3</name>
</geneLocation>
<dbReference type="Gene3D" id="1.20.1250.20">
    <property type="entry name" value="MFS general substrate transporter like domains"/>
    <property type="match status" value="1"/>
</dbReference>
<keyword evidence="7" id="KW-1185">Reference proteome</keyword>
<dbReference type="PROSITE" id="PS50850">
    <property type="entry name" value="MFS"/>
    <property type="match status" value="1"/>
</dbReference>
<keyword evidence="3 4" id="KW-0472">Membrane</keyword>
<reference evidence="6 7" key="1">
    <citation type="journal article" date="2012" name="J. Am. Chem. Soc.">
        <title>Bacterial biosynthesis and maturation of the didemnin anti-cancer agents.</title>
        <authorList>
            <person name="Xu Y."/>
            <person name="Kersten R.D."/>
            <person name="Nam S.J."/>
            <person name="Lu L."/>
            <person name="Al-Suwailem A.M."/>
            <person name="Zheng H."/>
            <person name="Fenical W."/>
            <person name="Dorrestein P.C."/>
            <person name="Moore B.S."/>
            <person name="Qian P.Y."/>
        </authorList>
    </citation>
    <scope>NUCLEOTIDE SEQUENCE [LARGE SCALE GENOMIC DNA]</scope>
    <source>
        <strain evidence="6 7">KA081020-065</strain>
    </source>
</reference>
<feature type="transmembrane region" description="Helical" evidence="4">
    <location>
        <begin position="295"/>
        <end position="314"/>
    </location>
</feature>
<keyword evidence="2 4" id="KW-1133">Transmembrane helix</keyword>
<evidence type="ECO:0000256" key="3">
    <source>
        <dbReference type="ARBA" id="ARBA00023136"/>
    </source>
</evidence>
<evidence type="ECO:0000259" key="5">
    <source>
        <dbReference type="PROSITE" id="PS50850"/>
    </source>
</evidence>
<keyword evidence="6" id="KW-0614">Plasmid</keyword>
<dbReference type="Proteomes" id="UP000005258">
    <property type="component" value="Plasmid pTM3"/>
</dbReference>
<name>I3TWM4_TISMK</name>
<dbReference type="InterPro" id="IPR050327">
    <property type="entry name" value="Proton-linked_MCT"/>
</dbReference>
<feature type="transmembrane region" description="Helical" evidence="4">
    <location>
        <begin position="24"/>
        <end position="43"/>
    </location>
</feature>
<protein>
    <submittedName>
        <fullName evidence="6">Major facilitator superfamily MFS_1</fullName>
    </submittedName>
</protein>
<dbReference type="PANTHER" id="PTHR11360">
    <property type="entry name" value="MONOCARBOXYLATE TRANSPORTER"/>
    <property type="match status" value="1"/>
</dbReference>
<feature type="transmembrane region" description="Helical" evidence="4">
    <location>
        <begin position="261"/>
        <end position="283"/>
    </location>
</feature>
<feature type="transmembrane region" description="Helical" evidence="4">
    <location>
        <begin position="354"/>
        <end position="377"/>
    </location>
</feature>
<feature type="transmembrane region" description="Helical" evidence="4">
    <location>
        <begin position="181"/>
        <end position="200"/>
    </location>
</feature>
<sequence>MPLPPNLAPNLPPILAPLRADARWYATGYLAMFASSFGQTFFVALSGNDIRAAFSLSAGDFGLIYTAVTLGGALLLALTGGLVDRMPVTRVLAFTLPAFAAGAVLTGTATHLLQLIPGLLLLRFCGQGMMVHLAYTTIGRWFAAGRGRAVSIAALGLNTGQALLPLGQVVLAGAIGWRLGWIVAAGLVLLLWPVLARLAARDRQPAAADPAAAAPPIRHWSRAEVLRDPCFYLLLAGMLPPAFISNTIFFHQTSLAAARGWAPEVFASAFTLYAVIAIGNVLLSGHLIDRAGARRLLPVYLLPFGAACLVLAVVDAPWSAFAFMLLYGITDGISLTLFGSLWPEVYGTRHLGAVRGVVVAAMVLAAAAGPGLAGLLVDAGIPLPWLIAGMGCYCGLICPVLVLTVRRVSARLADQKV</sequence>
<feature type="transmembrane region" description="Helical" evidence="4">
    <location>
        <begin position="91"/>
        <end position="113"/>
    </location>
</feature>
<dbReference type="RefSeq" id="WP_014748151.1">
    <property type="nucleotide sequence ID" value="NC_017958.1"/>
</dbReference>
<gene>
    <name evidence="6" type="ordered locus">TMO_c0552</name>
</gene>
<dbReference type="PATRIC" id="fig|1110502.3.peg.5428"/>
<evidence type="ECO:0000313" key="7">
    <source>
        <dbReference type="Proteomes" id="UP000005258"/>
    </source>
</evidence>
<feature type="domain" description="Major facilitator superfamily (MFS) profile" evidence="5">
    <location>
        <begin position="24"/>
        <end position="407"/>
    </location>
</feature>
<dbReference type="HOGENOM" id="CLU_001265_59_9_5"/>